<keyword evidence="13" id="KW-1003">Cell membrane</keyword>
<evidence type="ECO:0000256" key="3">
    <source>
        <dbReference type="ARBA" id="ARBA00022547"/>
    </source>
</evidence>
<evidence type="ECO:0000256" key="7">
    <source>
        <dbReference type="ARBA" id="ARBA00023065"/>
    </source>
</evidence>
<protein>
    <recommendedName>
        <fullName evidence="13">ATP synthase subunit b</fullName>
    </recommendedName>
    <alternativeName>
        <fullName evidence="13">ATP synthase F(0) sector subunit b</fullName>
    </alternativeName>
    <alternativeName>
        <fullName evidence="13">ATPase subunit I</fullName>
    </alternativeName>
    <alternativeName>
        <fullName evidence="13">F-type ATPase subunit b</fullName>
        <shortName evidence="13">F-ATPase subunit b</shortName>
    </alternativeName>
</protein>
<dbReference type="InterPro" id="IPR050059">
    <property type="entry name" value="ATP_synthase_B_chain"/>
</dbReference>
<dbReference type="EMBL" id="JAVTTP010000001">
    <property type="protein sequence ID" value="MDT7829871.1"/>
    <property type="molecule type" value="Genomic_DNA"/>
</dbReference>
<keyword evidence="3 13" id="KW-0138">CF(0)</keyword>
<gene>
    <name evidence="13" type="primary">atpF</name>
    <name evidence="15" type="ORF">RQM65_14450</name>
</gene>
<evidence type="ECO:0000313" key="16">
    <source>
        <dbReference type="Proteomes" id="UP001250656"/>
    </source>
</evidence>
<evidence type="ECO:0000313" key="15">
    <source>
        <dbReference type="EMBL" id="MDT7829871.1"/>
    </source>
</evidence>
<evidence type="ECO:0000256" key="5">
    <source>
        <dbReference type="ARBA" id="ARBA00022781"/>
    </source>
</evidence>
<keyword evidence="4 13" id="KW-0812">Transmembrane</keyword>
<dbReference type="InterPro" id="IPR002146">
    <property type="entry name" value="ATP_synth_b/b'su_bac/chlpt"/>
</dbReference>
<dbReference type="CDD" id="cd06503">
    <property type="entry name" value="ATP-synt_Fo_b"/>
    <property type="match status" value="1"/>
</dbReference>
<evidence type="ECO:0000256" key="6">
    <source>
        <dbReference type="ARBA" id="ARBA00022989"/>
    </source>
</evidence>
<keyword evidence="14" id="KW-0175">Coiled coil</keyword>
<feature type="coiled-coil region" evidence="14">
    <location>
        <begin position="31"/>
        <end position="65"/>
    </location>
</feature>
<keyword evidence="16" id="KW-1185">Reference proteome</keyword>
<dbReference type="HAMAP" id="MF_01398">
    <property type="entry name" value="ATP_synth_b_bprime"/>
    <property type="match status" value="1"/>
</dbReference>
<name>A0ABU3L7Z5_9FLAO</name>
<dbReference type="RefSeq" id="WP_314016114.1">
    <property type="nucleotide sequence ID" value="NZ_JAVTTP010000001.1"/>
</dbReference>
<keyword evidence="2 13" id="KW-0813">Transport</keyword>
<evidence type="ECO:0000256" key="2">
    <source>
        <dbReference type="ARBA" id="ARBA00022448"/>
    </source>
</evidence>
<comment type="function">
    <text evidence="10 13">F(1)F(0) ATP synthase produces ATP from ADP in the presence of a proton or sodium gradient. F-type ATPases consist of two structural domains, F(1) containing the extramembraneous catalytic core and F(0) containing the membrane proton channel, linked together by a central stalk and a peripheral stalk. During catalysis, ATP synthesis in the catalytic domain of F(1) is coupled via a rotary mechanism of the central stalk subunits to proton translocation.</text>
</comment>
<evidence type="ECO:0000256" key="13">
    <source>
        <dbReference type="HAMAP-Rule" id="MF_01398"/>
    </source>
</evidence>
<evidence type="ECO:0000256" key="9">
    <source>
        <dbReference type="ARBA" id="ARBA00023310"/>
    </source>
</evidence>
<comment type="subunit">
    <text evidence="13">F-type ATPases have 2 components, F(1) - the catalytic core - and F(0) - the membrane proton channel. F(1) has five subunits: alpha(3), beta(3), gamma(1), delta(1), epsilon(1). F(0) has three main subunits: a(1), b(2) and c(10-14). The alpha and beta chains form an alternating ring which encloses part of the gamma chain. F(1) is attached to F(0) by a central stalk formed by the gamma and epsilon chains, while a peripheral stalk is formed by the delta and b chains.</text>
</comment>
<keyword evidence="5 13" id="KW-0375">Hydrogen ion transport</keyword>
<dbReference type="Pfam" id="PF00430">
    <property type="entry name" value="ATP-synt_B"/>
    <property type="match status" value="1"/>
</dbReference>
<keyword evidence="7 13" id="KW-0406">Ion transport</keyword>
<evidence type="ECO:0000256" key="8">
    <source>
        <dbReference type="ARBA" id="ARBA00023136"/>
    </source>
</evidence>
<evidence type="ECO:0000256" key="10">
    <source>
        <dbReference type="ARBA" id="ARBA00025198"/>
    </source>
</evidence>
<dbReference type="Proteomes" id="UP001250656">
    <property type="component" value="Unassembled WGS sequence"/>
</dbReference>
<comment type="function">
    <text evidence="11">Component of the F(0) channel, it forms part of the peripheral stalk, linking F(1) to F(0). The b'-subunit is a diverged and duplicated form of b found in plants and photosynthetic bacteria.</text>
</comment>
<comment type="caution">
    <text evidence="15">The sequence shown here is derived from an EMBL/GenBank/DDBJ whole genome shotgun (WGS) entry which is preliminary data.</text>
</comment>
<dbReference type="PANTHER" id="PTHR33445">
    <property type="entry name" value="ATP SYNTHASE SUBUNIT B', CHLOROPLASTIC"/>
    <property type="match status" value="1"/>
</dbReference>
<organism evidence="15 16">
    <name type="scientific">Pricia mediterranea</name>
    <dbReference type="NCBI Taxonomy" id="3076079"/>
    <lineage>
        <taxon>Bacteria</taxon>
        <taxon>Pseudomonadati</taxon>
        <taxon>Bacteroidota</taxon>
        <taxon>Flavobacteriia</taxon>
        <taxon>Flavobacteriales</taxon>
        <taxon>Flavobacteriaceae</taxon>
        <taxon>Pricia</taxon>
    </lineage>
</organism>
<keyword evidence="9 13" id="KW-0066">ATP synthesis</keyword>
<comment type="subcellular location">
    <subcellularLocation>
        <location evidence="13">Cell membrane</location>
        <topology evidence="13">Single-pass membrane protein</topology>
    </subcellularLocation>
    <subcellularLocation>
        <location evidence="12">Endomembrane system</location>
        <topology evidence="12">Single-pass membrane protein</topology>
    </subcellularLocation>
</comment>
<dbReference type="InterPro" id="IPR017707">
    <property type="entry name" value="Alt_ATP_synth_F0_bsu"/>
</dbReference>
<evidence type="ECO:0000256" key="1">
    <source>
        <dbReference type="ARBA" id="ARBA00005513"/>
    </source>
</evidence>
<evidence type="ECO:0000256" key="14">
    <source>
        <dbReference type="SAM" id="Coils"/>
    </source>
</evidence>
<keyword evidence="6 13" id="KW-1133">Transmembrane helix</keyword>
<evidence type="ECO:0000256" key="12">
    <source>
        <dbReference type="ARBA" id="ARBA00037847"/>
    </source>
</evidence>
<feature type="transmembrane region" description="Helical" evidence="13">
    <location>
        <begin position="6"/>
        <end position="22"/>
    </location>
</feature>
<evidence type="ECO:0000256" key="11">
    <source>
        <dbReference type="ARBA" id="ARBA00025614"/>
    </source>
</evidence>
<accession>A0ABU3L7Z5</accession>
<reference evidence="15 16" key="1">
    <citation type="submission" date="2023-09" db="EMBL/GenBank/DDBJ databases">
        <title>Novel taxa isolated from Blanes Bay.</title>
        <authorList>
            <person name="Rey-Velasco X."/>
            <person name="Lucena T."/>
        </authorList>
    </citation>
    <scope>NUCLEOTIDE SEQUENCE [LARGE SCALE GENOMIC DNA]</scope>
    <source>
        <strain evidence="15 16">S334</strain>
    </source>
</reference>
<evidence type="ECO:0000256" key="4">
    <source>
        <dbReference type="ARBA" id="ARBA00022692"/>
    </source>
</evidence>
<sequence length="254" mass="29265">MEINWFTVIAQIVNFLILVWLLKRFLYKPVLSAIDEREEKIRARLDEAESKKTEAVKEHRLFREKNEAFDNERSAKMNEVHEAANNEKKRLFDQVREESTALRTKYESSLQQQQRELIDTVKRRTKEEVFAIAGKTLSDLADAGLEDQIVQVFIGKLRNLDNGDRANLKNAIDENPSVIINSTFDLPASSKSNLENVLAEITGQQIDFSYRTEPNLISGIEIDTENYQLSWNIEAYLDALKKSSIIKQKEDADA</sequence>
<keyword evidence="8 13" id="KW-0472">Membrane</keyword>
<proteinExistence type="inferred from homology"/>
<dbReference type="PANTHER" id="PTHR33445:SF2">
    <property type="entry name" value="ATP SYNTHASE SUBUNIT B', CHLOROPLASTIC"/>
    <property type="match status" value="1"/>
</dbReference>
<dbReference type="NCBIfam" id="TIGR03321">
    <property type="entry name" value="alt_F1F0_F0_B"/>
    <property type="match status" value="1"/>
</dbReference>
<comment type="similarity">
    <text evidence="1 13">Belongs to the ATPase B chain family.</text>
</comment>